<dbReference type="Proteomes" id="UP000319908">
    <property type="component" value="Unassembled WGS sequence"/>
</dbReference>
<comment type="caution">
    <text evidence="1">The sequence shown here is derived from an EMBL/GenBank/DDBJ whole genome shotgun (WGS) entry which is preliminary data.</text>
</comment>
<protein>
    <submittedName>
        <fullName evidence="1">Uncharacterized protein</fullName>
    </submittedName>
</protein>
<organism evidence="1 2">
    <name type="scientific">Allorhodopirellula heiligendammensis</name>
    <dbReference type="NCBI Taxonomy" id="2714739"/>
    <lineage>
        <taxon>Bacteria</taxon>
        <taxon>Pseudomonadati</taxon>
        <taxon>Planctomycetota</taxon>
        <taxon>Planctomycetia</taxon>
        <taxon>Pirellulales</taxon>
        <taxon>Pirellulaceae</taxon>
        <taxon>Allorhodopirellula</taxon>
    </lineage>
</organism>
<accession>A0A5C6BTX7</accession>
<gene>
    <name evidence="1" type="ORF">Poly21_26740</name>
</gene>
<dbReference type="Gene3D" id="2.60.120.560">
    <property type="entry name" value="Exo-inulinase, domain 1"/>
    <property type="match status" value="1"/>
</dbReference>
<sequence length="94" mass="11256">MSHFSVQRIRLYRVVNGNRVQFGVSEKIPIKSYEWYRLRVEHRGLIVKVYLDGEAFIIEQDQHFFRGGRVGLWTQTDAVTFFDDFDVEALEEWN</sequence>
<proteinExistence type="predicted"/>
<reference evidence="1 2" key="1">
    <citation type="journal article" date="2020" name="Antonie Van Leeuwenhoek">
        <title>Rhodopirellula heiligendammensis sp. nov., Rhodopirellula pilleata sp. nov., and Rhodopirellula solitaria sp. nov. isolated from natural or artificial marine surfaces in Northern Germany and California, USA, and emended description of the genus Rhodopirellula.</title>
        <authorList>
            <person name="Kallscheuer N."/>
            <person name="Wiegand S."/>
            <person name="Jogler M."/>
            <person name="Boedeker C."/>
            <person name="Peeters S.H."/>
            <person name="Rast P."/>
            <person name="Heuer A."/>
            <person name="Jetten M.S.M."/>
            <person name="Rohde M."/>
            <person name="Jogler C."/>
        </authorList>
    </citation>
    <scope>NUCLEOTIDE SEQUENCE [LARGE SCALE GENOMIC DNA]</scope>
    <source>
        <strain evidence="1 2">Poly21</strain>
    </source>
</reference>
<evidence type="ECO:0000313" key="2">
    <source>
        <dbReference type="Proteomes" id="UP000319908"/>
    </source>
</evidence>
<evidence type="ECO:0000313" key="1">
    <source>
        <dbReference type="EMBL" id="TWU15478.1"/>
    </source>
</evidence>
<name>A0A5C6BTX7_9BACT</name>
<dbReference type="OrthoDB" id="9791814at2"/>
<dbReference type="EMBL" id="SJPU01000002">
    <property type="protein sequence ID" value="TWU15478.1"/>
    <property type="molecule type" value="Genomic_DNA"/>
</dbReference>
<dbReference type="AlphaFoldDB" id="A0A5C6BTX7"/>
<keyword evidence="2" id="KW-1185">Reference proteome</keyword>